<keyword evidence="2" id="KW-1185">Reference proteome</keyword>
<dbReference type="Gene3D" id="3.80.10.10">
    <property type="entry name" value="Ribonuclease Inhibitor"/>
    <property type="match status" value="1"/>
</dbReference>
<evidence type="ECO:0000313" key="1">
    <source>
        <dbReference type="EMBL" id="OLQ08612.1"/>
    </source>
</evidence>
<sequence length="154" mass="16842">MVLAIRLDETSPTWGRSVGFRGFDSPRSFAGDLADVVSDTPEATQSFVFSHRRLDGPGAAALGRYLQEDCAARFVDISFLKRWPKVTEAAADALSQGLRRLRSLSVDGNDLAQNSEIFERWCSAVEAHPGLQHLSLQKTGLGDHEAKRLAEAEA</sequence>
<name>A0A1Q9EMF8_SYMMI</name>
<dbReference type="Proteomes" id="UP000186817">
    <property type="component" value="Unassembled WGS sequence"/>
</dbReference>
<accession>A0A1Q9EMF8</accession>
<dbReference type="SUPFAM" id="SSF52047">
    <property type="entry name" value="RNI-like"/>
    <property type="match status" value="1"/>
</dbReference>
<comment type="caution">
    <text evidence="1">The sequence shown here is derived from an EMBL/GenBank/DDBJ whole genome shotgun (WGS) entry which is preliminary data.</text>
</comment>
<gene>
    <name evidence="1" type="ORF">AK812_SmicGene7875</name>
</gene>
<evidence type="ECO:0000313" key="2">
    <source>
        <dbReference type="Proteomes" id="UP000186817"/>
    </source>
</evidence>
<dbReference type="AlphaFoldDB" id="A0A1Q9EMF8"/>
<organism evidence="1 2">
    <name type="scientific">Symbiodinium microadriaticum</name>
    <name type="common">Dinoflagellate</name>
    <name type="synonym">Zooxanthella microadriatica</name>
    <dbReference type="NCBI Taxonomy" id="2951"/>
    <lineage>
        <taxon>Eukaryota</taxon>
        <taxon>Sar</taxon>
        <taxon>Alveolata</taxon>
        <taxon>Dinophyceae</taxon>
        <taxon>Suessiales</taxon>
        <taxon>Symbiodiniaceae</taxon>
        <taxon>Symbiodinium</taxon>
    </lineage>
</organism>
<reference evidence="1 2" key="1">
    <citation type="submission" date="2016-02" db="EMBL/GenBank/DDBJ databases">
        <title>Genome analysis of coral dinoflagellate symbionts highlights evolutionary adaptations to a symbiotic lifestyle.</title>
        <authorList>
            <person name="Aranda M."/>
            <person name="Li Y."/>
            <person name="Liew Y.J."/>
            <person name="Baumgarten S."/>
            <person name="Simakov O."/>
            <person name="Wilson M."/>
            <person name="Piel J."/>
            <person name="Ashoor H."/>
            <person name="Bougouffa S."/>
            <person name="Bajic V.B."/>
            <person name="Ryu T."/>
            <person name="Ravasi T."/>
            <person name="Bayer T."/>
            <person name="Micklem G."/>
            <person name="Kim H."/>
            <person name="Bhak J."/>
            <person name="Lajeunesse T.C."/>
            <person name="Voolstra C.R."/>
        </authorList>
    </citation>
    <scope>NUCLEOTIDE SEQUENCE [LARGE SCALE GENOMIC DNA]</scope>
    <source>
        <strain evidence="1 2">CCMP2467</strain>
    </source>
</reference>
<dbReference type="EMBL" id="LSRX01000113">
    <property type="protein sequence ID" value="OLQ08612.1"/>
    <property type="molecule type" value="Genomic_DNA"/>
</dbReference>
<dbReference type="InterPro" id="IPR032675">
    <property type="entry name" value="LRR_dom_sf"/>
</dbReference>
<proteinExistence type="predicted"/>
<dbReference type="OrthoDB" id="10490719at2759"/>
<protein>
    <submittedName>
        <fullName evidence="1">Uncharacterized protein</fullName>
    </submittedName>
</protein>